<dbReference type="EMBL" id="NBNE01000810">
    <property type="protein sequence ID" value="OWZ17112.1"/>
    <property type="molecule type" value="Genomic_DNA"/>
</dbReference>
<proteinExistence type="predicted"/>
<reference evidence="2" key="1">
    <citation type="submission" date="2017-03" db="EMBL/GenBank/DDBJ databases">
        <title>Phytopthora megakarya and P. palmivora, two closely related causual agents of cacao black pod achieved similar genome size and gene model numbers by different mechanisms.</title>
        <authorList>
            <person name="Ali S."/>
            <person name="Shao J."/>
            <person name="Larry D.J."/>
            <person name="Kronmiller B."/>
            <person name="Shen D."/>
            <person name="Strem M.D."/>
            <person name="Melnick R.L."/>
            <person name="Guiltinan M.J."/>
            <person name="Tyler B.M."/>
            <person name="Meinhardt L.W."/>
            <person name="Bailey B.A."/>
        </authorList>
    </citation>
    <scope>NUCLEOTIDE SEQUENCE [LARGE SCALE GENOMIC DNA]</scope>
    <source>
        <strain evidence="2">zdho120</strain>
    </source>
</reference>
<keyword evidence="2" id="KW-1185">Reference proteome</keyword>
<protein>
    <submittedName>
        <fullName evidence="1">Uncharacterized protein</fullName>
    </submittedName>
</protein>
<dbReference type="AlphaFoldDB" id="A0A225WHT3"/>
<gene>
    <name evidence="1" type="ORF">PHMEG_0008986</name>
</gene>
<name>A0A225WHT3_9STRA</name>
<organism evidence="1 2">
    <name type="scientific">Phytophthora megakarya</name>
    <dbReference type="NCBI Taxonomy" id="4795"/>
    <lineage>
        <taxon>Eukaryota</taxon>
        <taxon>Sar</taxon>
        <taxon>Stramenopiles</taxon>
        <taxon>Oomycota</taxon>
        <taxon>Peronosporomycetes</taxon>
        <taxon>Peronosporales</taxon>
        <taxon>Peronosporaceae</taxon>
        <taxon>Phytophthora</taxon>
    </lineage>
</organism>
<evidence type="ECO:0000313" key="1">
    <source>
        <dbReference type="EMBL" id="OWZ17112.1"/>
    </source>
</evidence>
<dbReference type="Proteomes" id="UP000198211">
    <property type="component" value="Unassembled WGS sequence"/>
</dbReference>
<comment type="caution">
    <text evidence="1">The sequence shown here is derived from an EMBL/GenBank/DDBJ whole genome shotgun (WGS) entry which is preliminary data.</text>
</comment>
<sequence length="61" mass="6917">MSGSVRFDWDTRYNQVVRLYTQTDMLSPILQLVSNLENTELVFSNARISPDGNLVVGAQQQ</sequence>
<evidence type="ECO:0000313" key="2">
    <source>
        <dbReference type="Proteomes" id="UP000198211"/>
    </source>
</evidence>
<accession>A0A225WHT3</accession>
<dbReference type="OrthoDB" id="118383at2759"/>